<dbReference type="AlphaFoldDB" id="A0A401SVQ0"/>
<keyword evidence="4" id="KW-0238">DNA-binding</keyword>
<dbReference type="OMA" id="HLRMRDF"/>
<dbReference type="InterPro" id="IPR035965">
    <property type="entry name" value="PAS-like_dom_sf"/>
</dbReference>
<dbReference type="PROSITE" id="PS50888">
    <property type="entry name" value="BHLH"/>
    <property type="match status" value="1"/>
</dbReference>
<keyword evidence="2" id="KW-0677">Repeat</keyword>
<organism evidence="10 11">
    <name type="scientific">Chiloscyllium punctatum</name>
    <name type="common">Brownbanded bambooshark</name>
    <name type="synonym">Hemiscyllium punctatum</name>
    <dbReference type="NCBI Taxonomy" id="137246"/>
    <lineage>
        <taxon>Eukaryota</taxon>
        <taxon>Metazoa</taxon>
        <taxon>Chordata</taxon>
        <taxon>Craniata</taxon>
        <taxon>Vertebrata</taxon>
        <taxon>Chondrichthyes</taxon>
        <taxon>Elasmobranchii</taxon>
        <taxon>Galeomorphii</taxon>
        <taxon>Galeoidea</taxon>
        <taxon>Orectolobiformes</taxon>
        <taxon>Hemiscylliidae</taxon>
        <taxon>Chiloscyllium</taxon>
    </lineage>
</organism>
<dbReference type="FunFam" id="3.30.450.20:FF:000021">
    <property type="entry name" value="Neuronal PAS domain-containing protein 3"/>
    <property type="match status" value="1"/>
</dbReference>
<dbReference type="SMART" id="SM00353">
    <property type="entry name" value="HLH"/>
    <property type="match status" value="1"/>
</dbReference>
<keyword evidence="3" id="KW-0805">Transcription regulation</keyword>
<gene>
    <name evidence="10" type="ORF">chiPu_0012943</name>
</gene>
<evidence type="ECO:0000256" key="7">
    <source>
        <dbReference type="SAM" id="MobiDB-lite"/>
    </source>
</evidence>
<dbReference type="PROSITE" id="PS50112">
    <property type="entry name" value="PAS"/>
    <property type="match status" value="2"/>
</dbReference>
<keyword evidence="6" id="KW-0539">Nucleus</keyword>
<dbReference type="GO" id="GO:0005634">
    <property type="term" value="C:nucleus"/>
    <property type="evidence" value="ECO:0007669"/>
    <property type="project" value="UniProtKB-SubCell"/>
</dbReference>
<evidence type="ECO:0008006" key="12">
    <source>
        <dbReference type="Google" id="ProtNLM"/>
    </source>
</evidence>
<evidence type="ECO:0000256" key="4">
    <source>
        <dbReference type="ARBA" id="ARBA00023125"/>
    </source>
</evidence>
<dbReference type="EMBL" id="BEZZ01000601">
    <property type="protein sequence ID" value="GCC34469.1"/>
    <property type="molecule type" value="Genomic_DNA"/>
</dbReference>
<feature type="domain" description="PAS" evidence="8">
    <location>
        <begin position="387"/>
        <end position="439"/>
    </location>
</feature>
<comment type="caution">
    <text evidence="10">The sequence shown here is derived from an EMBL/GenBank/DDBJ whole genome shotgun (WGS) entry which is preliminary data.</text>
</comment>
<dbReference type="InterPro" id="IPR013655">
    <property type="entry name" value="PAS_fold_3"/>
</dbReference>
<evidence type="ECO:0000313" key="11">
    <source>
        <dbReference type="Proteomes" id="UP000287033"/>
    </source>
</evidence>
<evidence type="ECO:0000256" key="6">
    <source>
        <dbReference type="ARBA" id="ARBA00023242"/>
    </source>
</evidence>
<dbReference type="PANTHER" id="PTHR23043">
    <property type="entry name" value="HYPOXIA-INDUCIBLE FACTOR 1 ALPHA"/>
    <property type="match status" value="1"/>
</dbReference>
<proteinExistence type="predicted"/>
<sequence>MALKRGKYEHGGACTRQTVTLCCVRVKEGLHREGRRGGREVLRGCWRVSPTGLRSAVCRPEQREQWRERPALLPLLLPAPGIRTGDRGSKGSQGHLKKPANQKLCRDAVKPEWDFLQGLLVKNQPVPCLQALRKEKSRNAARFRRGKENFEFYELAKMLPLPGAITSQLDKASIIRLTISYLRMRDFANLGDPPWNLRIEGPPPNISVKAIGSQQRRSSTSLAIELFEQHLGGHILQSLDGFIFALNREGKFLYISETVSIYLGLSQVELTGSSIFDYIHPGDHVEVAEQLGLKLPSGRGHSSQTSNEDGASSTSSSSLAETPESASVVTLPLEVIHVTGRLRSRISLPHTRAVPTSFMGMVALAHTLPPSTINEVRIECHMFVSRVSLDLQIIYCENRISDYMDLSTTDVVGKNCYHFIHAEDVEGIRHSHLDLLNKGQVVTKYYRWMQKNGGYMWVQSSATISINVKNGNEKNIIWVNHVLSKPEHRNTPMDISQLPLSAIKSSKQLELSDSESDSQEHLERDNPKDTGKRSNYEKLAAPHSEGWKRSASQSEEELTSAKDDSDSSLPDDSDSEGPSTGRRSFVLSKVKRMKVEGDGEVRPVAREPRSSLPSGGDGDTDSSEDESSGLASKPQYLKRKRRPRESSAARAKSSDSPSPGASNFGGGGGGGRAPSKPAPDRISPLKIKTEAVQPVNFDNNSAIWNFPPNREVMRSELPYRLATSEHFHPVPALHVAIPDSVLTPPGGADASGGQKTPFSSPATPPPAARSVLAAGAGTGGSSDALSPPLSGSPREDKAQAAAYARELEMVHQRRLHAVLPLVTPHPVSGASPSPSPSSSVVVGGSSSGPPTQGLYTTSTIRYAPADVALAMQGNLLPAAAAINFVDLNASAFGSGGGSAADSKAQVEMIYHHVQRLNMAGPFTSPVGAAGLTQVPAGSVFTTAEALLSTLPFPMNMGSIHAPQTLERKED</sequence>
<dbReference type="Pfam" id="PF00989">
    <property type="entry name" value="PAS"/>
    <property type="match status" value="1"/>
</dbReference>
<dbReference type="GO" id="GO:0046983">
    <property type="term" value="F:protein dimerization activity"/>
    <property type="evidence" value="ECO:0007669"/>
    <property type="project" value="InterPro"/>
</dbReference>
<feature type="compositionally biased region" description="Basic and acidic residues" evidence="7">
    <location>
        <begin position="518"/>
        <end position="536"/>
    </location>
</feature>
<dbReference type="SMART" id="SM00091">
    <property type="entry name" value="PAS"/>
    <property type="match status" value="2"/>
</dbReference>
<feature type="compositionally biased region" description="Low complexity" evidence="7">
    <location>
        <begin position="826"/>
        <end position="850"/>
    </location>
</feature>
<feature type="compositionally biased region" description="Low complexity" evidence="7">
    <location>
        <begin position="305"/>
        <end position="323"/>
    </location>
</feature>
<evidence type="ECO:0000259" key="8">
    <source>
        <dbReference type="PROSITE" id="PS50112"/>
    </source>
</evidence>
<name>A0A401SVQ0_CHIPU</name>
<dbReference type="FunFam" id="3.30.450.20:FF:000025">
    <property type="entry name" value="Neuronal PAS domain protein 3 isoform 1"/>
    <property type="match status" value="1"/>
</dbReference>
<dbReference type="CDD" id="cd19731">
    <property type="entry name" value="bHLH-PAS_NPAS1_PASD5"/>
    <property type="match status" value="1"/>
</dbReference>
<feature type="compositionally biased region" description="Low complexity" evidence="7">
    <location>
        <begin position="768"/>
        <end position="786"/>
    </location>
</feature>
<feature type="domain" description="BHLH" evidence="9">
    <location>
        <begin position="132"/>
        <end position="185"/>
    </location>
</feature>
<evidence type="ECO:0000256" key="2">
    <source>
        <dbReference type="ARBA" id="ARBA00022737"/>
    </source>
</evidence>
<dbReference type="Proteomes" id="UP000287033">
    <property type="component" value="Unassembled WGS sequence"/>
</dbReference>
<dbReference type="GO" id="GO:0000977">
    <property type="term" value="F:RNA polymerase II transcription regulatory region sequence-specific DNA binding"/>
    <property type="evidence" value="ECO:0007669"/>
    <property type="project" value="TreeGrafter"/>
</dbReference>
<feature type="region of interest" description="Disordered" evidence="7">
    <location>
        <begin position="296"/>
        <end position="323"/>
    </location>
</feature>
<protein>
    <recommendedName>
        <fullName evidence="12">Neuronal PAS domain-containing protein 3</fullName>
    </recommendedName>
</protein>
<dbReference type="Pfam" id="PF23171">
    <property type="entry name" value="bHLH_HIF1A"/>
    <property type="match status" value="1"/>
</dbReference>
<evidence type="ECO:0000313" key="10">
    <source>
        <dbReference type="EMBL" id="GCC34469.1"/>
    </source>
</evidence>
<evidence type="ECO:0000256" key="1">
    <source>
        <dbReference type="ARBA" id="ARBA00004123"/>
    </source>
</evidence>
<dbReference type="OrthoDB" id="6021714at2759"/>
<feature type="region of interest" description="Disordered" evidence="7">
    <location>
        <begin position="79"/>
        <end position="101"/>
    </location>
</feature>
<accession>A0A401SVQ0</accession>
<dbReference type="CDD" id="cd00130">
    <property type="entry name" value="PAS"/>
    <property type="match status" value="2"/>
</dbReference>
<evidence type="ECO:0000256" key="3">
    <source>
        <dbReference type="ARBA" id="ARBA00023015"/>
    </source>
</evidence>
<keyword evidence="5" id="KW-0804">Transcription</keyword>
<dbReference type="GO" id="GO:0000981">
    <property type="term" value="F:DNA-binding transcription factor activity, RNA polymerase II-specific"/>
    <property type="evidence" value="ECO:0007669"/>
    <property type="project" value="TreeGrafter"/>
</dbReference>
<dbReference type="SUPFAM" id="SSF55785">
    <property type="entry name" value="PYP-like sensor domain (PAS domain)"/>
    <property type="match status" value="2"/>
</dbReference>
<comment type="subcellular location">
    <subcellularLocation>
        <location evidence="1">Nucleus</location>
    </subcellularLocation>
</comment>
<dbReference type="InterPro" id="IPR000014">
    <property type="entry name" value="PAS"/>
</dbReference>
<feature type="region of interest" description="Disordered" evidence="7">
    <location>
        <begin position="741"/>
        <end position="800"/>
    </location>
</feature>
<dbReference type="InterPro" id="IPR011598">
    <property type="entry name" value="bHLH_dom"/>
</dbReference>
<dbReference type="Gene3D" id="3.30.450.20">
    <property type="entry name" value="PAS domain"/>
    <property type="match status" value="2"/>
</dbReference>
<feature type="region of interest" description="Disordered" evidence="7">
    <location>
        <begin position="825"/>
        <end position="852"/>
    </location>
</feature>
<dbReference type="SUPFAM" id="SSF47459">
    <property type="entry name" value="HLH, helix-loop-helix DNA-binding domain"/>
    <property type="match status" value="1"/>
</dbReference>
<feature type="compositionally biased region" description="Gly residues" evidence="7">
    <location>
        <begin position="663"/>
        <end position="672"/>
    </location>
</feature>
<evidence type="ECO:0000256" key="5">
    <source>
        <dbReference type="ARBA" id="ARBA00023163"/>
    </source>
</evidence>
<reference evidence="10 11" key="1">
    <citation type="journal article" date="2018" name="Nat. Ecol. Evol.">
        <title>Shark genomes provide insights into elasmobranch evolution and the origin of vertebrates.</title>
        <authorList>
            <person name="Hara Y"/>
            <person name="Yamaguchi K"/>
            <person name="Onimaru K"/>
            <person name="Kadota M"/>
            <person name="Koyanagi M"/>
            <person name="Keeley SD"/>
            <person name="Tatsumi K"/>
            <person name="Tanaka K"/>
            <person name="Motone F"/>
            <person name="Kageyama Y"/>
            <person name="Nozu R"/>
            <person name="Adachi N"/>
            <person name="Nishimura O"/>
            <person name="Nakagawa R"/>
            <person name="Tanegashima C"/>
            <person name="Kiyatake I"/>
            <person name="Matsumoto R"/>
            <person name="Murakumo K"/>
            <person name="Nishida K"/>
            <person name="Terakita A"/>
            <person name="Kuratani S"/>
            <person name="Sato K"/>
            <person name="Hyodo S Kuraku.S."/>
        </authorList>
    </citation>
    <scope>NUCLEOTIDE SEQUENCE [LARGE SCALE GENOMIC DNA]</scope>
</reference>
<keyword evidence="11" id="KW-1185">Reference proteome</keyword>
<dbReference type="Pfam" id="PF08447">
    <property type="entry name" value="PAS_3"/>
    <property type="match status" value="1"/>
</dbReference>
<dbReference type="InterPro" id="IPR036638">
    <property type="entry name" value="HLH_DNA-bd_sf"/>
</dbReference>
<dbReference type="InterPro" id="IPR013767">
    <property type="entry name" value="PAS_fold"/>
</dbReference>
<feature type="domain" description="PAS" evidence="8">
    <location>
        <begin position="234"/>
        <end position="298"/>
    </location>
</feature>
<feature type="compositionally biased region" description="Acidic residues" evidence="7">
    <location>
        <begin position="618"/>
        <end position="627"/>
    </location>
</feature>
<dbReference type="PANTHER" id="PTHR23043:SF26">
    <property type="entry name" value="PROTEIN TRACHEALESS"/>
    <property type="match status" value="1"/>
</dbReference>
<feature type="region of interest" description="Disordered" evidence="7">
    <location>
        <begin position="506"/>
        <end position="691"/>
    </location>
</feature>
<dbReference type="STRING" id="137246.A0A401SVQ0"/>
<evidence type="ECO:0000259" key="9">
    <source>
        <dbReference type="PROSITE" id="PS50888"/>
    </source>
</evidence>
<feature type="compositionally biased region" description="Basic and acidic residues" evidence="7">
    <location>
        <begin position="593"/>
        <end position="609"/>
    </location>
</feature>
<dbReference type="FunFam" id="4.10.280.10:FF:000007">
    <property type="entry name" value="single-minded homolog 1 isoform X1"/>
    <property type="match status" value="1"/>
</dbReference>
<dbReference type="NCBIfam" id="TIGR00229">
    <property type="entry name" value="sensory_box"/>
    <property type="match status" value="1"/>
</dbReference>
<dbReference type="Gene3D" id="4.10.280.10">
    <property type="entry name" value="Helix-loop-helix DNA-binding domain"/>
    <property type="match status" value="1"/>
</dbReference>